<feature type="compositionally biased region" description="Polar residues" evidence="1">
    <location>
        <begin position="132"/>
        <end position="141"/>
    </location>
</feature>
<dbReference type="Proteomes" id="UP001221898">
    <property type="component" value="Unassembled WGS sequence"/>
</dbReference>
<proteinExistence type="predicted"/>
<feature type="region of interest" description="Disordered" evidence="1">
    <location>
        <begin position="17"/>
        <end position="164"/>
    </location>
</feature>
<dbReference type="EMBL" id="JAINUG010000003">
    <property type="protein sequence ID" value="KAJ8417922.1"/>
    <property type="molecule type" value="Genomic_DNA"/>
</dbReference>
<dbReference type="AlphaFoldDB" id="A0AAD7TC43"/>
<evidence type="ECO:0000256" key="1">
    <source>
        <dbReference type="SAM" id="MobiDB-lite"/>
    </source>
</evidence>
<feature type="compositionally biased region" description="Polar residues" evidence="1">
    <location>
        <begin position="36"/>
        <end position="47"/>
    </location>
</feature>
<gene>
    <name evidence="2" type="ORF">AAFF_G00227650</name>
</gene>
<feature type="compositionally biased region" description="Basic and acidic residues" evidence="1">
    <location>
        <begin position="50"/>
        <end position="60"/>
    </location>
</feature>
<organism evidence="2 3">
    <name type="scientific">Aldrovandia affinis</name>
    <dbReference type="NCBI Taxonomy" id="143900"/>
    <lineage>
        <taxon>Eukaryota</taxon>
        <taxon>Metazoa</taxon>
        <taxon>Chordata</taxon>
        <taxon>Craniata</taxon>
        <taxon>Vertebrata</taxon>
        <taxon>Euteleostomi</taxon>
        <taxon>Actinopterygii</taxon>
        <taxon>Neopterygii</taxon>
        <taxon>Teleostei</taxon>
        <taxon>Notacanthiformes</taxon>
        <taxon>Halosauridae</taxon>
        <taxon>Aldrovandia</taxon>
    </lineage>
</organism>
<keyword evidence="3" id="KW-1185">Reference proteome</keyword>
<feature type="compositionally biased region" description="Polar residues" evidence="1">
    <location>
        <begin position="148"/>
        <end position="164"/>
    </location>
</feature>
<accession>A0AAD7TC43</accession>
<name>A0AAD7TC43_9TELE</name>
<evidence type="ECO:0000313" key="3">
    <source>
        <dbReference type="Proteomes" id="UP001221898"/>
    </source>
</evidence>
<feature type="compositionally biased region" description="Polar residues" evidence="1">
    <location>
        <begin position="68"/>
        <end position="93"/>
    </location>
</feature>
<evidence type="ECO:0000313" key="2">
    <source>
        <dbReference type="EMBL" id="KAJ8417922.1"/>
    </source>
</evidence>
<comment type="caution">
    <text evidence="2">The sequence shown here is derived from an EMBL/GenBank/DDBJ whole genome shotgun (WGS) entry which is preliminary data.</text>
</comment>
<protein>
    <submittedName>
        <fullName evidence="2">Uncharacterized protein</fullName>
    </submittedName>
</protein>
<sequence length="164" mass="17689">MCGIALHKEDFVFSGQGRRRGTRDLSFQRGMKNGHKMNTTGPCPQSQRPTGERPAEERRRAPYTATRSGSNANTANVTTQPEPKPRPTSSRTGNKAAVGKYAPDAANNRGEREPSQLKDPTSCFGEDPSPHTARTPNSGSSVPPKLSRPSQAKMQLSDAVSQNA</sequence>
<reference evidence="2" key="1">
    <citation type="journal article" date="2023" name="Science">
        <title>Genome structures resolve the early diversification of teleost fishes.</title>
        <authorList>
            <person name="Parey E."/>
            <person name="Louis A."/>
            <person name="Montfort J."/>
            <person name="Bouchez O."/>
            <person name="Roques C."/>
            <person name="Iampietro C."/>
            <person name="Lluch J."/>
            <person name="Castinel A."/>
            <person name="Donnadieu C."/>
            <person name="Desvignes T."/>
            <person name="Floi Bucao C."/>
            <person name="Jouanno E."/>
            <person name="Wen M."/>
            <person name="Mejri S."/>
            <person name="Dirks R."/>
            <person name="Jansen H."/>
            <person name="Henkel C."/>
            <person name="Chen W.J."/>
            <person name="Zahm M."/>
            <person name="Cabau C."/>
            <person name="Klopp C."/>
            <person name="Thompson A.W."/>
            <person name="Robinson-Rechavi M."/>
            <person name="Braasch I."/>
            <person name="Lecointre G."/>
            <person name="Bobe J."/>
            <person name="Postlethwait J.H."/>
            <person name="Berthelot C."/>
            <person name="Roest Crollius H."/>
            <person name="Guiguen Y."/>
        </authorList>
    </citation>
    <scope>NUCLEOTIDE SEQUENCE</scope>
    <source>
        <strain evidence="2">NC1722</strain>
    </source>
</reference>